<dbReference type="CDD" id="cd00934">
    <property type="entry name" value="PTB"/>
    <property type="match status" value="1"/>
</dbReference>
<reference evidence="2" key="1">
    <citation type="submission" date="2025-08" db="UniProtKB">
        <authorList>
            <consortium name="Ensembl"/>
        </authorList>
    </citation>
    <scope>IDENTIFICATION</scope>
</reference>
<reference evidence="2" key="2">
    <citation type="submission" date="2025-09" db="UniProtKB">
        <authorList>
            <consortium name="Ensembl"/>
        </authorList>
    </citation>
    <scope>IDENTIFICATION</scope>
</reference>
<dbReference type="STRING" id="32473.ENSXCOP00000018213"/>
<dbReference type="AlphaFoldDB" id="A0A3B5M292"/>
<name>A0A3B5M292_9TELE</name>
<protein>
    <submittedName>
        <fullName evidence="2">Uncharacterized protein</fullName>
    </submittedName>
</protein>
<proteinExistence type="predicted"/>
<keyword evidence="1" id="KW-1133">Transmembrane helix</keyword>
<keyword evidence="1" id="KW-0472">Membrane</keyword>
<feature type="transmembrane region" description="Helical" evidence="1">
    <location>
        <begin position="20"/>
        <end position="39"/>
    </location>
</feature>
<evidence type="ECO:0000256" key="1">
    <source>
        <dbReference type="SAM" id="Phobius"/>
    </source>
</evidence>
<keyword evidence="1" id="KW-0812">Transmembrane</keyword>
<dbReference type="SUPFAM" id="SSF50729">
    <property type="entry name" value="PH domain-like"/>
    <property type="match status" value="1"/>
</dbReference>
<dbReference type="InterPro" id="IPR011993">
    <property type="entry name" value="PH-like_dom_sf"/>
</dbReference>
<evidence type="ECO:0000313" key="3">
    <source>
        <dbReference type="Proteomes" id="UP000261380"/>
    </source>
</evidence>
<sequence length="165" mass="18396">HIGFTFTTNKNKIRYQLTMIGFRVVHYLTTMAMLPWVVAEICRSSKKDPGAGPRHAAGGSPSCSTKTVFLCVSASWVRCVSVLAERRLWDPLTHTVLFECRPHQVTKLIHNSQEPSIFACLVKDSLKCACYVFQGLDSTKVGTCGNKECLDMCKCVQGNMNTYIL</sequence>
<keyword evidence="3" id="KW-1185">Reference proteome</keyword>
<organism evidence="2 3">
    <name type="scientific">Xiphophorus couchianus</name>
    <name type="common">Monterrey platyfish</name>
    <dbReference type="NCBI Taxonomy" id="32473"/>
    <lineage>
        <taxon>Eukaryota</taxon>
        <taxon>Metazoa</taxon>
        <taxon>Chordata</taxon>
        <taxon>Craniata</taxon>
        <taxon>Vertebrata</taxon>
        <taxon>Euteleostomi</taxon>
        <taxon>Actinopterygii</taxon>
        <taxon>Neopterygii</taxon>
        <taxon>Teleostei</taxon>
        <taxon>Neoteleostei</taxon>
        <taxon>Acanthomorphata</taxon>
        <taxon>Ovalentaria</taxon>
        <taxon>Atherinomorphae</taxon>
        <taxon>Cyprinodontiformes</taxon>
        <taxon>Poeciliidae</taxon>
        <taxon>Poeciliinae</taxon>
        <taxon>Xiphophorus</taxon>
    </lineage>
</organism>
<dbReference type="Gene3D" id="2.30.29.30">
    <property type="entry name" value="Pleckstrin-homology domain (PH domain)/Phosphotyrosine-binding domain (PTB)"/>
    <property type="match status" value="1"/>
</dbReference>
<dbReference type="Proteomes" id="UP000261380">
    <property type="component" value="Unplaced"/>
</dbReference>
<dbReference type="GeneTree" id="ENSGT01030000235076"/>
<evidence type="ECO:0000313" key="2">
    <source>
        <dbReference type="Ensembl" id="ENSXCOP00000018213.1"/>
    </source>
</evidence>
<dbReference type="Ensembl" id="ENSXCOT00000018444.1">
    <property type="protein sequence ID" value="ENSXCOP00000018213.1"/>
    <property type="gene ID" value="ENSXCOG00000013720.1"/>
</dbReference>
<accession>A0A3B5M292</accession>